<dbReference type="RefSeq" id="XP_033671428.1">
    <property type="nucleotide sequence ID" value="XM_033811841.1"/>
</dbReference>
<feature type="compositionally biased region" description="Low complexity" evidence="1">
    <location>
        <begin position="456"/>
        <end position="467"/>
    </location>
</feature>
<gene>
    <name evidence="2" type="ORF">M409DRAFT_51564</name>
</gene>
<proteinExistence type="predicted"/>
<dbReference type="EMBL" id="ML993585">
    <property type="protein sequence ID" value="KAF2170539.1"/>
    <property type="molecule type" value="Genomic_DNA"/>
</dbReference>
<sequence>MDSLSPATPEQTAQNQSLRKGYEVYCASPTVPVLDTLLNILGDHPLKKEVKDTYNRLVHKGVQGLPHAAHAVLLFCVFEALCDDTPVNPNLINRFHKMLTGLEQRFDYLPRHCCSNNAIYNHIYGMFTACIIADEAVIPADLARIFRNSEGNDEILQGFEAWLQVSNTTVHNSYHPAFHNAVRDTVRLFLARAPQPQPHILISVMVAAEQWAIYLPIANHMAKFGVHIDLDPKKQQLYNQSAAMQVEPRVAALHVRAPTQRSVFANPPPGSDTPWQVLPPVPDPFPAQNTQSLPAMNPGGFYQNGEAQQGAQRQRSPSSPQTFQPRRTVSLAQQSQQVNKPQSLLAAHLAQFDGQGRRRASAPQVNAAGSRGAYPMPVSTPSSQTEPRRVSTPSAMSEVSDTIHVTRKSQQQSRYADMFAKQAEQHPAKQQPRPQPVRSQATRMPPPPTPKKQTPKKQATEQTPTRSSTRRRSAASAPRQIKYDRDSSDEDEDEDVARMVVPDDDPNDEDFMG</sequence>
<feature type="compositionally biased region" description="Acidic residues" evidence="1">
    <location>
        <begin position="502"/>
        <end position="513"/>
    </location>
</feature>
<dbReference type="Proteomes" id="UP000799537">
    <property type="component" value="Unassembled WGS sequence"/>
</dbReference>
<feature type="compositionally biased region" description="Polar residues" evidence="1">
    <location>
        <begin position="305"/>
        <end position="342"/>
    </location>
</feature>
<accession>A0A6A6CXK9</accession>
<name>A0A6A6CXK9_ZASCE</name>
<dbReference type="AlphaFoldDB" id="A0A6A6CXK9"/>
<evidence type="ECO:0000256" key="1">
    <source>
        <dbReference type="SAM" id="MobiDB-lite"/>
    </source>
</evidence>
<feature type="region of interest" description="Disordered" evidence="1">
    <location>
        <begin position="354"/>
        <end position="513"/>
    </location>
</feature>
<reference evidence="2" key="1">
    <citation type="journal article" date="2020" name="Stud. Mycol.">
        <title>101 Dothideomycetes genomes: a test case for predicting lifestyles and emergence of pathogens.</title>
        <authorList>
            <person name="Haridas S."/>
            <person name="Albert R."/>
            <person name="Binder M."/>
            <person name="Bloem J."/>
            <person name="Labutti K."/>
            <person name="Salamov A."/>
            <person name="Andreopoulos B."/>
            <person name="Baker S."/>
            <person name="Barry K."/>
            <person name="Bills G."/>
            <person name="Bluhm B."/>
            <person name="Cannon C."/>
            <person name="Castanera R."/>
            <person name="Culley D."/>
            <person name="Daum C."/>
            <person name="Ezra D."/>
            <person name="Gonzalez J."/>
            <person name="Henrissat B."/>
            <person name="Kuo A."/>
            <person name="Liang C."/>
            <person name="Lipzen A."/>
            <person name="Lutzoni F."/>
            <person name="Magnuson J."/>
            <person name="Mondo S."/>
            <person name="Nolan M."/>
            <person name="Ohm R."/>
            <person name="Pangilinan J."/>
            <person name="Park H.-J."/>
            <person name="Ramirez L."/>
            <person name="Alfaro M."/>
            <person name="Sun H."/>
            <person name="Tritt A."/>
            <person name="Yoshinaga Y."/>
            <person name="Zwiers L.-H."/>
            <person name="Turgeon B."/>
            <person name="Goodwin S."/>
            <person name="Spatafora J."/>
            <person name="Crous P."/>
            <person name="Grigoriev I."/>
        </authorList>
    </citation>
    <scope>NUCLEOTIDE SEQUENCE</scope>
    <source>
        <strain evidence="2">ATCC 36951</strain>
    </source>
</reference>
<organism evidence="2 3">
    <name type="scientific">Zasmidium cellare ATCC 36951</name>
    <dbReference type="NCBI Taxonomy" id="1080233"/>
    <lineage>
        <taxon>Eukaryota</taxon>
        <taxon>Fungi</taxon>
        <taxon>Dikarya</taxon>
        <taxon>Ascomycota</taxon>
        <taxon>Pezizomycotina</taxon>
        <taxon>Dothideomycetes</taxon>
        <taxon>Dothideomycetidae</taxon>
        <taxon>Mycosphaerellales</taxon>
        <taxon>Mycosphaerellaceae</taxon>
        <taxon>Zasmidium</taxon>
    </lineage>
</organism>
<feature type="region of interest" description="Disordered" evidence="1">
    <location>
        <begin position="261"/>
        <end position="342"/>
    </location>
</feature>
<keyword evidence="3" id="KW-1185">Reference proteome</keyword>
<evidence type="ECO:0000313" key="2">
    <source>
        <dbReference type="EMBL" id="KAF2170539.1"/>
    </source>
</evidence>
<protein>
    <submittedName>
        <fullName evidence="2">Uncharacterized protein</fullName>
    </submittedName>
</protein>
<feature type="compositionally biased region" description="Polar residues" evidence="1">
    <location>
        <begin position="379"/>
        <end position="400"/>
    </location>
</feature>
<evidence type="ECO:0000313" key="3">
    <source>
        <dbReference type="Proteomes" id="UP000799537"/>
    </source>
</evidence>
<feature type="compositionally biased region" description="Pro residues" evidence="1">
    <location>
        <begin position="266"/>
        <end position="285"/>
    </location>
</feature>
<dbReference type="GeneID" id="54565113"/>